<sequence length="181" mass="19425">MKKALSLCSLLLLSTTASAQQSMSWDDYYLGMQVSQFNIDSGPDFSTAKPVGLTLTVGEQVHPNFAVEARLGFGVADDTIRYQPNDTTTAETDIELDYAVSILAKPQARVSDSVSVYALAGWSRSELSTAGGSGADSGLSYGAGFALQPAPQLDVYLDWLRLMDEEGVALSSINLGFTYRF</sequence>
<dbReference type="InterPro" id="IPR027385">
    <property type="entry name" value="Beta-barrel_OMP"/>
</dbReference>
<proteinExistence type="predicted"/>
<keyword evidence="5" id="KW-1185">Reference proteome</keyword>
<gene>
    <name evidence="4" type="ORF">CWE23_07935</name>
</gene>
<name>A0AA94EEU0_9GAMM</name>
<protein>
    <recommendedName>
        <fullName evidence="3">Outer membrane protein beta-barrel domain-containing protein</fullName>
    </recommendedName>
</protein>
<dbReference type="AlphaFoldDB" id="A0AA94EEU0"/>
<dbReference type="InterPro" id="IPR011250">
    <property type="entry name" value="OMP/PagP_B-barrel"/>
</dbReference>
<evidence type="ECO:0000259" key="3">
    <source>
        <dbReference type="Pfam" id="PF13505"/>
    </source>
</evidence>
<feature type="domain" description="Outer membrane protein beta-barrel" evidence="3">
    <location>
        <begin position="10"/>
        <end position="181"/>
    </location>
</feature>
<keyword evidence="1 2" id="KW-0732">Signal</keyword>
<evidence type="ECO:0000313" key="5">
    <source>
        <dbReference type="Proteomes" id="UP000286680"/>
    </source>
</evidence>
<dbReference type="Gene3D" id="2.40.160.20">
    <property type="match status" value="1"/>
</dbReference>
<organism evidence="4 5">
    <name type="scientific">Idiomarina aquatica</name>
    <dbReference type="NCBI Taxonomy" id="1327752"/>
    <lineage>
        <taxon>Bacteria</taxon>
        <taxon>Pseudomonadati</taxon>
        <taxon>Pseudomonadota</taxon>
        <taxon>Gammaproteobacteria</taxon>
        <taxon>Alteromonadales</taxon>
        <taxon>Idiomarinaceae</taxon>
        <taxon>Idiomarina</taxon>
    </lineage>
</organism>
<dbReference type="Proteomes" id="UP000286680">
    <property type="component" value="Unassembled WGS sequence"/>
</dbReference>
<accession>A0AA94EEU0</accession>
<dbReference type="Pfam" id="PF13505">
    <property type="entry name" value="OMP_b-brl"/>
    <property type="match status" value="1"/>
</dbReference>
<comment type="caution">
    <text evidence="4">The sequence shown here is derived from an EMBL/GenBank/DDBJ whole genome shotgun (WGS) entry which is preliminary data.</text>
</comment>
<dbReference type="RefSeq" id="WP_105306677.1">
    <property type="nucleotide sequence ID" value="NZ_PIPS01000002.1"/>
</dbReference>
<evidence type="ECO:0000256" key="2">
    <source>
        <dbReference type="SAM" id="SignalP"/>
    </source>
</evidence>
<evidence type="ECO:0000313" key="4">
    <source>
        <dbReference type="EMBL" id="RUO43274.1"/>
    </source>
</evidence>
<dbReference type="EMBL" id="PIPS01000002">
    <property type="protein sequence ID" value="RUO43274.1"/>
    <property type="molecule type" value="Genomic_DNA"/>
</dbReference>
<reference evidence="5" key="1">
    <citation type="journal article" date="2018" name="Front. Microbiol.">
        <title>Genome-Based Analysis Reveals the Taxonomy and Diversity of the Family Idiomarinaceae.</title>
        <authorList>
            <person name="Liu Y."/>
            <person name="Lai Q."/>
            <person name="Shao Z."/>
        </authorList>
    </citation>
    <scope>NUCLEOTIDE SEQUENCE [LARGE SCALE GENOMIC DNA]</scope>
    <source>
        <strain evidence="5">SN-14</strain>
    </source>
</reference>
<evidence type="ECO:0000256" key="1">
    <source>
        <dbReference type="ARBA" id="ARBA00022729"/>
    </source>
</evidence>
<feature type="signal peptide" evidence="2">
    <location>
        <begin position="1"/>
        <end position="19"/>
    </location>
</feature>
<dbReference type="SUPFAM" id="SSF56925">
    <property type="entry name" value="OMPA-like"/>
    <property type="match status" value="1"/>
</dbReference>
<feature type="chain" id="PRO_5041688891" description="Outer membrane protein beta-barrel domain-containing protein" evidence="2">
    <location>
        <begin position="20"/>
        <end position="181"/>
    </location>
</feature>